<dbReference type="OrthoDB" id="411064at2759"/>
<proteinExistence type="inferred from homology"/>
<dbReference type="Pfam" id="PF01557">
    <property type="entry name" value="FAA_hydrolase"/>
    <property type="match status" value="1"/>
</dbReference>
<evidence type="ECO:0000313" key="5">
    <source>
        <dbReference type="Proteomes" id="UP000827284"/>
    </source>
</evidence>
<comment type="similarity">
    <text evidence="1">Belongs to the FAH family.</text>
</comment>
<protein>
    <recommendedName>
        <fullName evidence="3">Fumarylacetoacetase-like C-terminal domain-containing protein</fullName>
    </recommendedName>
</protein>
<dbReference type="GO" id="GO:0006107">
    <property type="term" value="P:oxaloacetate metabolic process"/>
    <property type="evidence" value="ECO:0007669"/>
    <property type="project" value="UniProtKB-ARBA"/>
</dbReference>
<feature type="domain" description="Fumarylacetoacetase-like C-terminal" evidence="3">
    <location>
        <begin position="108"/>
        <end position="282"/>
    </location>
</feature>
<sequence>MRPSSSSLRSWTRLIRFLGKDGKIYHGEPQGALTWPHLKARAGHGDGANLNHPDLADLKAKVIVNSSPSKDQASAALDIFTPESWTVTDQVVPVARLLSPLAHVPTFRCIGLNYAKHAEETKMPIPKFPILFMKPSMALQDPFANVVIPSIAENNQADFENELAVVIGKRCKNVKEEDALDYVLGYTVGNDISARKWQGATLGSGQWCFSKSFDTFAPLGPCLVSRDVIPNPNNLRIRTTLNGKPMQDSNTSDMIFNVPRLIAFLSQSTTLMPGDVILSGTAED</sequence>
<evidence type="ECO:0000256" key="2">
    <source>
        <dbReference type="ARBA" id="ARBA00022723"/>
    </source>
</evidence>
<dbReference type="AlphaFoldDB" id="A0A9P3H5M4"/>
<dbReference type="GO" id="GO:0050163">
    <property type="term" value="F:oxaloacetate tautomerase activity"/>
    <property type="evidence" value="ECO:0007669"/>
    <property type="project" value="UniProtKB-ARBA"/>
</dbReference>
<dbReference type="SUPFAM" id="SSF56529">
    <property type="entry name" value="FAH"/>
    <property type="match status" value="1"/>
</dbReference>
<dbReference type="Proteomes" id="UP000827284">
    <property type="component" value="Unassembled WGS sequence"/>
</dbReference>
<dbReference type="EMBL" id="BQFW01000004">
    <property type="protein sequence ID" value="GJJ70545.1"/>
    <property type="molecule type" value="Genomic_DNA"/>
</dbReference>
<dbReference type="GO" id="GO:0046872">
    <property type="term" value="F:metal ion binding"/>
    <property type="evidence" value="ECO:0007669"/>
    <property type="project" value="UniProtKB-KW"/>
</dbReference>
<organism evidence="4 5">
    <name type="scientific">Entomortierella parvispora</name>
    <dbReference type="NCBI Taxonomy" id="205924"/>
    <lineage>
        <taxon>Eukaryota</taxon>
        <taxon>Fungi</taxon>
        <taxon>Fungi incertae sedis</taxon>
        <taxon>Mucoromycota</taxon>
        <taxon>Mortierellomycotina</taxon>
        <taxon>Mortierellomycetes</taxon>
        <taxon>Mortierellales</taxon>
        <taxon>Mortierellaceae</taxon>
        <taxon>Entomortierella</taxon>
    </lineage>
</organism>
<dbReference type="Gene3D" id="3.90.850.10">
    <property type="entry name" value="Fumarylacetoacetase-like, C-terminal domain"/>
    <property type="match status" value="1"/>
</dbReference>
<dbReference type="PANTHER" id="PTHR11820">
    <property type="entry name" value="ACYLPYRUVASE"/>
    <property type="match status" value="1"/>
</dbReference>
<dbReference type="InterPro" id="IPR011234">
    <property type="entry name" value="Fumarylacetoacetase-like_C"/>
</dbReference>
<evidence type="ECO:0000256" key="1">
    <source>
        <dbReference type="ARBA" id="ARBA00010211"/>
    </source>
</evidence>
<name>A0A9P3H5M4_9FUNG</name>
<keyword evidence="5" id="KW-1185">Reference proteome</keyword>
<dbReference type="FunFam" id="3.90.850.10:FF:000002">
    <property type="entry name" value="2-hydroxyhepta-2,4-diene-1,7-dioate isomerase"/>
    <property type="match status" value="1"/>
</dbReference>
<keyword evidence="2" id="KW-0479">Metal-binding</keyword>
<accession>A0A9P3H5M4</accession>
<reference evidence="4" key="1">
    <citation type="submission" date="2021-11" db="EMBL/GenBank/DDBJ databases">
        <authorList>
            <person name="Herlambang A."/>
            <person name="Guo Y."/>
            <person name="Takashima Y."/>
            <person name="Nishizawa T."/>
        </authorList>
    </citation>
    <scope>NUCLEOTIDE SEQUENCE</scope>
    <source>
        <strain evidence="4">E1425</strain>
    </source>
</reference>
<gene>
    <name evidence="4" type="ORF">EMPS_02894</name>
</gene>
<comment type="caution">
    <text evidence="4">The sequence shown here is derived from an EMBL/GenBank/DDBJ whole genome shotgun (WGS) entry which is preliminary data.</text>
</comment>
<dbReference type="PANTHER" id="PTHR11820:SF112">
    <property type="entry name" value="FUMARYLACETOACETATE HYDROLASE FAMILY PROTEIN (AFU_ORTHOLOGUE AFUA_1G02370)-RELATED"/>
    <property type="match status" value="1"/>
</dbReference>
<evidence type="ECO:0000259" key="3">
    <source>
        <dbReference type="Pfam" id="PF01557"/>
    </source>
</evidence>
<reference evidence="4" key="2">
    <citation type="journal article" date="2022" name="Microbiol. Resour. Announc.">
        <title>Whole-Genome Sequence of Entomortierella parvispora E1425, a Mucoromycotan Fungus Associated with Burkholderiaceae-Related Endosymbiotic Bacteria.</title>
        <authorList>
            <person name="Herlambang A."/>
            <person name="Guo Y."/>
            <person name="Takashima Y."/>
            <person name="Narisawa K."/>
            <person name="Ohta H."/>
            <person name="Nishizawa T."/>
        </authorList>
    </citation>
    <scope>NUCLEOTIDE SEQUENCE</scope>
    <source>
        <strain evidence="4">E1425</strain>
    </source>
</reference>
<evidence type="ECO:0000313" key="4">
    <source>
        <dbReference type="EMBL" id="GJJ70545.1"/>
    </source>
</evidence>
<dbReference type="InterPro" id="IPR036663">
    <property type="entry name" value="Fumarylacetoacetase_C_sf"/>
</dbReference>